<keyword evidence="2" id="KW-1185">Reference proteome</keyword>
<comment type="caution">
    <text evidence="1">The sequence shown here is derived from an EMBL/GenBank/DDBJ whole genome shotgun (WGS) entry which is preliminary data.</text>
</comment>
<dbReference type="EMBL" id="MU853402">
    <property type="protein sequence ID" value="KAK4137727.1"/>
    <property type="molecule type" value="Genomic_DNA"/>
</dbReference>
<organism evidence="1 2">
    <name type="scientific">Trichocladium antarcticum</name>
    <dbReference type="NCBI Taxonomy" id="1450529"/>
    <lineage>
        <taxon>Eukaryota</taxon>
        <taxon>Fungi</taxon>
        <taxon>Dikarya</taxon>
        <taxon>Ascomycota</taxon>
        <taxon>Pezizomycotina</taxon>
        <taxon>Sordariomycetes</taxon>
        <taxon>Sordariomycetidae</taxon>
        <taxon>Sordariales</taxon>
        <taxon>Chaetomiaceae</taxon>
        <taxon>Trichocladium</taxon>
    </lineage>
</organism>
<name>A0AAN6UR73_9PEZI</name>
<evidence type="ECO:0000313" key="1">
    <source>
        <dbReference type="EMBL" id="KAK4137727.1"/>
    </source>
</evidence>
<proteinExistence type="predicted"/>
<sequence length="152" mass="16739">MPGSTNDFWFRLALGPGGLDGMELFVIASQLVQVVQVAGSAPLLFHPLFFSSQSGSSPFIPRPLTQISPSPTADQRIIAEGEQTKEPRPRHASYQLAIVDERKRTEYTWPGREGLGATLRIDIDMQMPGVDVGFVRCGPECKRPRGNVDLFL</sequence>
<reference evidence="1" key="1">
    <citation type="journal article" date="2023" name="Mol. Phylogenet. Evol.">
        <title>Genome-scale phylogeny and comparative genomics of the fungal order Sordariales.</title>
        <authorList>
            <person name="Hensen N."/>
            <person name="Bonometti L."/>
            <person name="Westerberg I."/>
            <person name="Brannstrom I.O."/>
            <person name="Guillou S."/>
            <person name="Cros-Aarteil S."/>
            <person name="Calhoun S."/>
            <person name="Haridas S."/>
            <person name="Kuo A."/>
            <person name="Mondo S."/>
            <person name="Pangilinan J."/>
            <person name="Riley R."/>
            <person name="LaButti K."/>
            <person name="Andreopoulos B."/>
            <person name="Lipzen A."/>
            <person name="Chen C."/>
            <person name="Yan M."/>
            <person name="Daum C."/>
            <person name="Ng V."/>
            <person name="Clum A."/>
            <person name="Steindorff A."/>
            <person name="Ohm R.A."/>
            <person name="Martin F."/>
            <person name="Silar P."/>
            <person name="Natvig D.O."/>
            <person name="Lalanne C."/>
            <person name="Gautier V."/>
            <person name="Ament-Velasquez S.L."/>
            <person name="Kruys A."/>
            <person name="Hutchinson M.I."/>
            <person name="Powell A.J."/>
            <person name="Barry K."/>
            <person name="Miller A.N."/>
            <person name="Grigoriev I.V."/>
            <person name="Debuchy R."/>
            <person name="Gladieux P."/>
            <person name="Hiltunen Thoren M."/>
            <person name="Johannesson H."/>
        </authorList>
    </citation>
    <scope>NUCLEOTIDE SEQUENCE</scope>
    <source>
        <strain evidence="1">CBS 123565</strain>
    </source>
</reference>
<dbReference type="Proteomes" id="UP001304895">
    <property type="component" value="Unassembled WGS sequence"/>
</dbReference>
<protein>
    <submittedName>
        <fullName evidence="1">Uncharacterized protein</fullName>
    </submittedName>
</protein>
<accession>A0AAN6UR73</accession>
<reference evidence="1" key="2">
    <citation type="submission" date="2023-05" db="EMBL/GenBank/DDBJ databases">
        <authorList>
            <consortium name="Lawrence Berkeley National Laboratory"/>
            <person name="Steindorff A."/>
            <person name="Hensen N."/>
            <person name="Bonometti L."/>
            <person name="Westerberg I."/>
            <person name="Brannstrom I.O."/>
            <person name="Guillou S."/>
            <person name="Cros-Aarteil S."/>
            <person name="Calhoun S."/>
            <person name="Haridas S."/>
            <person name="Kuo A."/>
            <person name="Mondo S."/>
            <person name="Pangilinan J."/>
            <person name="Riley R."/>
            <person name="Labutti K."/>
            <person name="Andreopoulos B."/>
            <person name="Lipzen A."/>
            <person name="Chen C."/>
            <person name="Yanf M."/>
            <person name="Daum C."/>
            <person name="Ng V."/>
            <person name="Clum A."/>
            <person name="Ohm R."/>
            <person name="Martin F."/>
            <person name="Silar P."/>
            <person name="Natvig D."/>
            <person name="Lalanne C."/>
            <person name="Gautier V."/>
            <person name="Ament-Velasquez S.L."/>
            <person name="Kruys A."/>
            <person name="Hutchinson M.I."/>
            <person name="Powell A.J."/>
            <person name="Barry K."/>
            <person name="Miller A.N."/>
            <person name="Grigoriev I.V."/>
            <person name="Debuchy R."/>
            <person name="Gladieux P."/>
            <person name="Thoren M.H."/>
            <person name="Johannesson H."/>
        </authorList>
    </citation>
    <scope>NUCLEOTIDE SEQUENCE</scope>
    <source>
        <strain evidence="1">CBS 123565</strain>
    </source>
</reference>
<gene>
    <name evidence="1" type="ORF">BT67DRAFT_438970</name>
</gene>
<dbReference type="AlphaFoldDB" id="A0AAN6UR73"/>
<evidence type="ECO:0000313" key="2">
    <source>
        <dbReference type="Proteomes" id="UP001304895"/>
    </source>
</evidence>